<dbReference type="EMBL" id="CP058909">
    <property type="protein sequence ID" value="QLH82552.1"/>
    <property type="molecule type" value="Genomic_DNA"/>
</dbReference>
<organism evidence="2 3">
    <name type="scientific">Halosimplex pelagicum</name>
    <dbReference type="NCBI Taxonomy" id="869886"/>
    <lineage>
        <taxon>Archaea</taxon>
        <taxon>Methanobacteriati</taxon>
        <taxon>Methanobacteriota</taxon>
        <taxon>Stenosarchaea group</taxon>
        <taxon>Halobacteria</taxon>
        <taxon>Halobacteriales</taxon>
        <taxon>Haloarculaceae</taxon>
        <taxon>Halosimplex</taxon>
    </lineage>
</organism>
<evidence type="ECO:0000313" key="3">
    <source>
        <dbReference type="Proteomes" id="UP000509346"/>
    </source>
</evidence>
<dbReference type="Proteomes" id="UP000509346">
    <property type="component" value="Chromosome"/>
</dbReference>
<dbReference type="GeneID" id="56083605"/>
<keyword evidence="1" id="KW-0472">Membrane</keyword>
<sequence length="76" mass="7453">MDVGESILLRLRAAGRLTAGAVIGGLGTVFARASVSGGGDAVLGAVAMWIAALFVGFVVGLQGVIVLVEGVLDAAE</sequence>
<evidence type="ECO:0000313" key="2">
    <source>
        <dbReference type="EMBL" id="QLH82552.1"/>
    </source>
</evidence>
<accession>A0A7D5TTJ4</accession>
<proteinExistence type="predicted"/>
<keyword evidence="1" id="KW-0812">Transmembrane</keyword>
<feature type="transmembrane region" description="Helical" evidence="1">
    <location>
        <begin position="17"/>
        <end position="35"/>
    </location>
</feature>
<dbReference type="RefSeq" id="WP_179917625.1">
    <property type="nucleotide sequence ID" value="NZ_CP058909.1"/>
</dbReference>
<protein>
    <submittedName>
        <fullName evidence="2">Uncharacterized protein</fullName>
    </submittedName>
</protein>
<keyword evidence="3" id="KW-1185">Reference proteome</keyword>
<dbReference type="KEGG" id="hpel:HZS54_13410"/>
<reference evidence="2 3" key="1">
    <citation type="submission" date="2020-07" db="EMBL/GenBank/DDBJ databases">
        <title>Halosimplex litoreum sp. nov. and Halosimplex rubrum sp. nov., isolated from different salt environments.</title>
        <authorList>
            <person name="Cui H."/>
        </authorList>
    </citation>
    <scope>NUCLEOTIDE SEQUENCE [LARGE SCALE GENOMIC DNA]</scope>
    <source>
        <strain evidence="2 3">R2</strain>
    </source>
</reference>
<name>A0A7D5TTJ4_9EURY</name>
<dbReference type="AlphaFoldDB" id="A0A7D5TTJ4"/>
<evidence type="ECO:0000256" key="1">
    <source>
        <dbReference type="SAM" id="Phobius"/>
    </source>
</evidence>
<gene>
    <name evidence="2" type="ORF">HZS54_13410</name>
</gene>
<keyword evidence="1" id="KW-1133">Transmembrane helix</keyword>
<feature type="transmembrane region" description="Helical" evidence="1">
    <location>
        <begin position="41"/>
        <end position="68"/>
    </location>
</feature>